<dbReference type="AlphaFoldDB" id="A8IM14"/>
<reference evidence="7 8" key="3">
    <citation type="journal article" date="2008" name="BMC Genomics">
        <title>The genome of the versatile nitrogen fixer Azorhizobium caulinodans ORS571.</title>
        <authorList>
            <person name="Lee KB."/>
            <person name="Backer P.D."/>
            <person name="Aono T."/>
            <person name="Liu CT."/>
            <person name="Suzuki S."/>
            <person name="Suzuki T."/>
            <person name="Kaneko T."/>
            <person name="Yamada M."/>
            <person name="Tabata S."/>
            <person name="Kupfer D.M."/>
            <person name="Najar F.Z."/>
            <person name="Wiley G.B."/>
            <person name="Roe B."/>
            <person name="Binnewies T.T."/>
            <person name="Ussery D.W."/>
            <person name="D'Haeze W."/>
            <person name="Herder J.D."/>
            <person name="Gevers D."/>
            <person name="Vereecke D."/>
            <person name="Holsters M."/>
            <person name="Oyaizu H."/>
        </authorList>
    </citation>
    <scope>NUCLEOTIDE SEQUENCE [LARGE SCALE GENOMIC DNA]</scope>
    <source>
        <strain evidence="8">ATCC 43989 / DSM 5975 / JCM 20966 / LMG 6465 / NBRC 14845 / NCIMB 13405 / ORS 571</strain>
    </source>
</reference>
<accession>A8IM14</accession>
<evidence type="ECO:0000256" key="2">
    <source>
        <dbReference type="ARBA" id="ARBA00023125"/>
    </source>
</evidence>
<dbReference type="InterPro" id="IPR014757">
    <property type="entry name" value="Tscrpt_reg_IclR_C"/>
</dbReference>
<dbReference type="STRING" id="438753.AZC_0465"/>
<dbReference type="PANTHER" id="PTHR30136:SF24">
    <property type="entry name" value="HTH-TYPE TRANSCRIPTIONAL REPRESSOR ALLR"/>
    <property type="match status" value="1"/>
</dbReference>
<keyword evidence="8" id="KW-1185">Reference proteome</keyword>
<dbReference type="Pfam" id="PF09339">
    <property type="entry name" value="HTH_IclR"/>
    <property type="match status" value="1"/>
</dbReference>
<evidence type="ECO:0000256" key="1">
    <source>
        <dbReference type="ARBA" id="ARBA00023015"/>
    </source>
</evidence>
<evidence type="ECO:0000256" key="3">
    <source>
        <dbReference type="ARBA" id="ARBA00023163"/>
    </source>
</evidence>
<sequence>MPDTDLAPRRRGRPASTSPDGGAEVQSLDRAIHLLRILAEADGMSLTDVARRAELPASTTHRLLATLQKRQLVNHDAETGLWTVGLGLFRIGAAYLRIRKLPDIGRPVIRRLLHDADETVNLSMFDGAELVVVGQAEGHASVRAFFRLGQRLPLHATAAGKSILAAAGPAFRGALLAQVRYEPLGVRTHRTERALMDDIAQIIERGYAVDNEEHTTGMRAVAAAIYNEWREPIGAVSVSGPSGRMTDDRVARLGRLITAAADQMTRLYSGADETLPPDFATYR</sequence>
<feature type="region of interest" description="Disordered" evidence="4">
    <location>
        <begin position="1"/>
        <end position="23"/>
    </location>
</feature>
<dbReference type="PANTHER" id="PTHR30136">
    <property type="entry name" value="HELIX-TURN-HELIX TRANSCRIPTIONAL REGULATOR, ICLR FAMILY"/>
    <property type="match status" value="1"/>
</dbReference>
<keyword evidence="2" id="KW-0238">DNA-binding</keyword>
<dbReference type="PROSITE" id="PS51078">
    <property type="entry name" value="ICLR_ED"/>
    <property type="match status" value="1"/>
</dbReference>
<dbReference type="GO" id="GO:0003700">
    <property type="term" value="F:DNA-binding transcription factor activity"/>
    <property type="evidence" value="ECO:0007669"/>
    <property type="project" value="TreeGrafter"/>
</dbReference>
<proteinExistence type="predicted"/>
<dbReference type="PROSITE" id="PS51077">
    <property type="entry name" value="HTH_ICLR"/>
    <property type="match status" value="1"/>
</dbReference>
<dbReference type="SMART" id="SM00346">
    <property type="entry name" value="HTH_ICLR"/>
    <property type="match status" value="1"/>
</dbReference>
<dbReference type="KEGG" id="azc:AZC_0465"/>
<dbReference type="SUPFAM" id="SSF55781">
    <property type="entry name" value="GAF domain-like"/>
    <property type="match status" value="1"/>
</dbReference>
<feature type="domain" description="IclR-ED" evidence="6">
    <location>
        <begin position="87"/>
        <end position="270"/>
    </location>
</feature>
<gene>
    <name evidence="7" type="primary">iclR</name>
    <name evidence="7" type="ordered locus">AZC_0465</name>
</gene>
<evidence type="ECO:0000256" key="4">
    <source>
        <dbReference type="SAM" id="MobiDB-lite"/>
    </source>
</evidence>
<dbReference type="InterPro" id="IPR005471">
    <property type="entry name" value="Tscrpt_reg_IclR_N"/>
</dbReference>
<dbReference type="FunFam" id="1.10.10.10:FF:000056">
    <property type="entry name" value="IclR family transcriptional regulator"/>
    <property type="match status" value="1"/>
</dbReference>
<dbReference type="InterPro" id="IPR029016">
    <property type="entry name" value="GAF-like_dom_sf"/>
</dbReference>
<organism evidence="7 8">
    <name type="scientific">Azorhizobium caulinodans (strain ATCC 43989 / DSM 5975 / JCM 20966 / LMG 6465 / NBRC 14845 / NCIMB 13405 / ORS 571)</name>
    <dbReference type="NCBI Taxonomy" id="438753"/>
    <lineage>
        <taxon>Bacteria</taxon>
        <taxon>Pseudomonadati</taxon>
        <taxon>Pseudomonadota</taxon>
        <taxon>Alphaproteobacteria</taxon>
        <taxon>Hyphomicrobiales</taxon>
        <taxon>Xanthobacteraceae</taxon>
        <taxon>Azorhizobium</taxon>
    </lineage>
</organism>
<feature type="domain" description="HTH iclR-type" evidence="5">
    <location>
        <begin position="25"/>
        <end position="86"/>
    </location>
</feature>
<evidence type="ECO:0000313" key="8">
    <source>
        <dbReference type="Proteomes" id="UP000000270"/>
    </source>
</evidence>
<reference evidence="7 8" key="6">
    <citation type="journal article" date="2011" name="Appl. Environ. Microbiol.">
        <title>Involvement of the azorhizobial chromosome partition gene (parA) in the onset of bacteroid differentiation during Sesbania rostrata stem nodule development.</title>
        <authorList>
            <person name="Liu CT."/>
            <person name="Lee KB."/>
            <person name="Wang YS."/>
            <person name="Peng MH."/>
            <person name="Lee KT."/>
            <person name="Suzuki S."/>
            <person name="Suzuki T."/>
            <person name="Oyaizu H."/>
        </authorList>
    </citation>
    <scope>NUCLEOTIDE SEQUENCE [LARGE SCALE GENOMIC DNA]</scope>
    <source>
        <strain evidence="8">ATCC 43989 / DSM 5975 / JCM 20966 / LMG 6465 / NBRC 14845 / NCIMB 13405 / ORS 571</strain>
    </source>
</reference>
<reference evidence="8" key="2">
    <citation type="submission" date="2007-04" db="EMBL/GenBank/DDBJ databases">
        <title>Complete genome sequence of the nitrogen-fixing bacterium Azorhizobium caulinodans ORS571.</title>
        <authorList>
            <person name="Lee K.B."/>
            <person name="Backer P.D."/>
            <person name="Aono T."/>
            <person name="Liu C.T."/>
            <person name="Suzuki S."/>
            <person name="Suzuki T."/>
            <person name="Kaneko T."/>
            <person name="Yamada M."/>
            <person name="Tabata S."/>
            <person name="Kupfer D.M."/>
            <person name="Najar F.Z."/>
            <person name="Wiley G.B."/>
            <person name="Roe B."/>
            <person name="Binnewies T."/>
            <person name="Ussery D."/>
            <person name="Vereecke D."/>
            <person name="Gevers D."/>
            <person name="Holsters M."/>
            <person name="Oyaizu H."/>
        </authorList>
    </citation>
    <scope>NUCLEOTIDE SEQUENCE [LARGE SCALE GENOMIC DNA]</scope>
    <source>
        <strain evidence="8">ATCC 43989 / DSM 5975 / JCM 20966 / LMG 6465 / NBRC 14845 / NCIMB 13405 / ORS 571</strain>
    </source>
</reference>
<name>A8IM14_AZOC5</name>
<dbReference type="InterPro" id="IPR036388">
    <property type="entry name" value="WH-like_DNA-bd_sf"/>
</dbReference>
<protein>
    <submittedName>
        <fullName evidence="7">Regulatory protein</fullName>
    </submittedName>
</protein>
<dbReference type="Pfam" id="PF01614">
    <property type="entry name" value="IclR_C"/>
    <property type="match status" value="1"/>
</dbReference>
<dbReference type="Gene3D" id="3.30.450.40">
    <property type="match status" value="1"/>
</dbReference>
<reference evidence="7 8" key="4">
    <citation type="journal article" date="2009" name="Appl. Environ. Microbiol.">
        <title>Comparative genome-wide transcriptional profiling of Azorhizobium caulinodans ORS571 grown under free-living and symbiotic conditions.</title>
        <authorList>
            <person name="Tsukada S."/>
            <person name="Aono T."/>
            <person name="Akiba N."/>
            <person name="Lee KB."/>
            <person name="Liu CT."/>
            <person name="Toyazaki H."/>
            <person name="Oyaizu H."/>
        </authorList>
    </citation>
    <scope>NUCLEOTIDE SEQUENCE [LARGE SCALE GENOMIC DNA]</scope>
    <source>
        <strain evidence="8">ATCC 43989 / DSM 5975 / JCM 20966 / LMG 6465 / NBRC 14845 / NCIMB 13405 / ORS 571</strain>
    </source>
</reference>
<dbReference type="eggNOG" id="COG1414">
    <property type="taxonomic scope" value="Bacteria"/>
</dbReference>
<dbReference type="InterPro" id="IPR050707">
    <property type="entry name" value="HTH_MetabolicPath_Reg"/>
</dbReference>
<reference evidence="7 8" key="5">
    <citation type="journal article" date="2010" name="Appl. Environ. Microbiol.">
        <title>phrR-like gene praR of Azorhizobium caulinodans ORS571 is essential for symbiosis with Sesbania rostrata and is involved in expression of reb genes.</title>
        <authorList>
            <person name="Akiba N."/>
            <person name="Aono T."/>
            <person name="Toyazaki H."/>
            <person name="Sato S."/>
            <person name="Oyaizu H."/>
        </authorList>
    </citation>
    <scope>NUCLEOTIDE SEQUENCE [LARGE SCALE GENOMIC DNA]</scope>
    <source>
        <strain evidence="8">ATCC 43989 / DSM 5975 / JCM 20966 / LMG 6465 / NBRC 14845 / NCIMB 13405 / ORS 571</strain>
    </source>
</reference>
<dbReference type="GO" id="GO:0003677">
    <property type="term" value="F:DNA binding"/>
    <property type="evidence" value="ECO:0007669"/>
    <property type="project" value="UniProtKB-KW"/>
</dbReference>
<dbReference type="GO" id="GO:0045892">
    <property type="term" value="P:negative regulation of DNA-templated transcription"/>
    <property type="evidence" value="ECO:0007669"/>
    <property type="project" value="TreeGrafter"/>
</dbReference>
<evidence type="ECO:0000259" key="5">
    <source>
        <dbReference type="PROSITE" id="PS51077"/>
    </source>
</evidence>
<reference evidence="7 8" key="1">
    <citation type="journal article" date="2007" name="Appl. Environ. Microbiol.">
        <title>Rhizobial factors required for stem nodule maturation and maintenance in Sesbania rostrata-Azorhizobium caulinodans ORS571 symbiosis.</title>
        <authorList>
            <person name="Suzuki S."/>
            <person name="Aono T."/>
            <person name="Lee KB."/>
            <person name="Suzuki T."/>
            <person name="Liu CT."/>
            <person name="Miwa H."/>
            <person name="Wakao S."/>
            <person name="Iki T."/>
            <person name="Oyaizu H."/>
        </authorList>
    </citation>
    <scope>NUCLEOTIDE SEQUENCE [LARGE SCALE GENOMIC DNA]</scope>
    <source>
        <strain evidence="8">ATCC 43989 / DSM 5975 / JCM 20966 / LMG 6465 / NBRC 14845 / NCIMB 13405 / ORS 571</strain>
    </source>
</reference>
<evidence type="ECO:0000259" key="6">
    <source>
        <dbReference type="PROSITE" id="PS51078"/>
    </source>
</evidence>
<keyword evidence="3" id="KW-0804">Transcription</keyword>
<evidence type="ECO:0000313" key="7">
    <source>
        <dbReference type="EMBL" id="BAF86463.1"/>
    </source>
</evidence>
<dbReference type="Proteomes" id="UP000000270">
    <property type="component" value="Chromosome"/>
</dbReference>
<dbReference type="InterPro" id="IPR036390">
    <property type="entry name" value="WH_DNA-bd_sf"/>
</dbReference>
<dbReference type="EMBL" id="AP009384">
    <property type="protein sequence ID" value="BAF86463.1"/>
    <property type="molecule type" value="Genomic_DNA"/>
</dbReference>
<dbReference type="Gene3D" id="1.10.10.10">
    <property type="entry name" value="Winged helix-like DNA-binding domain superfamily/Winged helix DNA-binding domain"/>
    <property type="match status" value="1"/>
</dbReference>
<dbReference type="RefSeq" id="WP_012168996.1">
    <property type="nucleotide sequence ID" value="NC_009937.1"/>
</dbReference>
<keyword evidence="1" id="KW-0805">Transcription regulation</keyword>
<dbReference type="HOGENOM" id="CLU_062618_5_5_5"/>
<dbReference type="SUPFAM" id="SSF46785">
    <property type="entry name" value="Winged helix' DNA-binding domain"/>
    <property type="match status" value="1"/>
</dbReference>